<dbReference type="Proteomes" id="UP001221898">
    <property type="component" value="Unassembled WGS sequence"/>
</dbReference>
<comment type="caution">
    <text evidence="2">The sequence shown here is derived from an EMBL/GenBank/DDBJ whole genome shotgun (WGS) entry which is preliminary data.</text>
</comment>
<proteinExistence type="predicted"/>
<feature type="region of interest" description="Disordered" evidence="1">
    <location>
        <begin position="62"/>
        <end position="86"/>
    </location>
</feature>
<protein>
    <submittedName>
        <fullName evidence="2">Uncharacterized protein</fullName>
    </submittedName>
</protein>
<accession>A0AAD7RL85</accession>
<reference evidence="2" key="1">
    <citation type="journal article" date="2023" name="Science">
        <title>Genome structures resolve the early diversification of teleost fishes.</title>
        <authorList>
            <person name="Parey E."/>
            <person name="Louis A."/>
            <person name="Montfort J."/>
            <person name="Bouchez O."/>
            <person name="Roques C."/>
            <person name="Iampietro C."/>
            <person name="Lluch J."/>
            <person name="Castinel A."/>
            <person name="Donnadieu C."/>
            <person name="Desvignes T."/>
            <person name="Floi Bucao C."/>
            <person name="Jouanno E."/>
            <person name="Wen M."/>
            <person name="Mejri S."/>
            <person name="Dirks R."/>
            <person name="Jansen H."/>
            <person name="Henkel C."/>
            <person name="Chen W.J."/>
            <person name="Zahm M."/>
            <person name="Cabau C."/>
            <person name="Klopp C."/>
            <person name="Thompson A.W."/>
            <person name="Robinson-Rechavi M."/>
            <person name="Braasch I."/>
            <person name="Lecointre G."/>
            <person name="Bobe J."/>
            <person name="Postlethwait J.H."/>
            <person name="Berthelot C."/>
            <person name="Roest Crollius H."/>
            <person name="Guiguen Y."/>
        </authorList>
    </citation>
    <scope>NUCLEOTIDE SEQUENCE</scope>
    <source>
        <strain evidence="2">NC1722</strain>
    </source>
</reference>
<evidence type="ECO:0000313" key="3">
    <source>
        <dbReference type="Proteomes" id="UP001221898"/>
    </source>
</evidence>
<dbReference type="AlphaFoldDB" id="A0AAD7RL85"/>
<name>A0AAD7RL85_9TELE</name>
<evidence type="ECO:0000313" key="2">
    <source>
        <dbReference type="EMBL" id="KAJ8386356.1"/>
    </source>
</evidence>
<feature type="compositionally biased region" description="Polar residues" evidence="1">
    <location>
        <begin position="62"/>
        <end position="74"/>
    </location>
</feature>
<organism evidence="2 3">
    <name type="scientific">Aldrovandia affinis</name>
    <dbReference type="NCBI Taxonomy" id="143900"/>
    <lineage>
        <taxon>Eukaryota</taxon>
        <taxon>Metazoa</taxon>
        <taxon>Chordata</taxon>
        <taxon>Craniata</taxon>
        <taxon>Vertebrata</taxon>
        <taxon>Euteleostomi</taxon>
        <taxon>Actinopterygii</taxon>
        <taxon>Neopterygii</taxon>
        <taxon>Teleostei</taxon>
        <taxon>Notacanthiformes</taxon>
        <taxon>Halosauridae</taxon>
        <taxon>Aldrovandia</taxon>
    </lineage>
</organism>
<feature type="region of interest" description="Disordered" evidence="1">
    <location>
        <begin position="17"/>
        <end position="37"/>
    </location>
</feature>
<evidence type="ECO:0000256" key="1">
    <source>
        <dbReference type="SAM" id="MobiDB-lite"/>
    </source>
</evidence>
<sequence length="163" mass="17974">MLARAVGTEHRLVACRATHRGGKPQVNPSRPKEPLQSPTLALPDAPALLSSSWQLFRTTSRMQPLNPAGPSSTAARDHVQHRHGPTKISVATSRTIIPPVEFPHTSAPSRDRYPRLPSLPSLFARTVCQVPPLMSMRPARLQHHRGIVKAVWQLDKARRPGHA</sequence>
<dbReference type="EMBL" id="JAINUG010000230">
    <property type="protein sequence ID" value="KAJ8386356.1"/>
    <property type="molecule type" value="Genomic_DNA"/>
</dbReference>
<keyword evidence="3" id="KW-1185">Reference proteome</keyword>
<gene>
    <name evidence="2" type="ORF">AAFF_G00174530</name>
</gene>